<comment type="caution">
    <text evidence="2">The sequence shown here is derived from an EMBL/GenBank/DDBJ whole genome shotgun (WGS) entry which is preliminary data.</text>
</comment>
<dbReference type="AlphaFoldDB" id="A0A1B6VYL0"/>
<keyword evidence="3" id="KW-1185">Reference proteome</keyword>
<dbReference type="Proteomes" id="UP000077726">
    <property type="component" value="Unassembled WGS sequence"/>
</dbReference>
<protein>
    <submittedName>
        <fullName evidence="2">Epimerase</fullName>
    </submittedName>
</protein>
<evidence type="ECO:0000313" key="3">
    <source>
        <dbReference type="Proteomes" id="UP000077726"/>
    </source>
</evidence>
<dbReference type="OrthoDB" id="9798632at2"/>
<dbReference type="InterPro" id="IPR036291">
    <property type="entry name" value="NAD(P)-bd_dom_sf"/>
</dbReference>
<evidence type="ECO:0000313" key="2">
    <source>
        <dbReference type="EMBL" id="OAM42887.1"/>
    </source>
</evidence>
<dbReference type="Gene3D" id="3.40.50.720">
    <property type="entry name" value="NAD(P)-binding Rossmann-like Domain"/>
    <property type="match status" value="1"/>
</dbReference>
<name>A0A1B6VYL0_9NEIS</name>
<evidence type="ECO:0000259" key="1">
    <source>
        <dbReference type="Pfam" id="PF13460"/>
    </source>
</evidence>
<organism evidence="2 3">
    <name type="scientific">Eikenella halliae</name>
    <dbReference type="NCBI Taxonomy" id="1795832"/>
    <lineage>
        <taxon>Bacteria</taxon>
        <taxon>Pseudomonadati</taxon>
        <taxon>Pseudomonadota</taxon>
        <taxon>Betaproteobacteria</taxon>
        <taxon>Neisseriales</taxon>
        <taxon>Neisseriaceae</taxon>
        <taxon>Eikenella</taxon>
    </lineage>
</organism>
<gene>
    <name evidence="2" type="ORF">A7Q00_06385</name>
</gene>
<reference evidence="3" key="1">
    <citation type="submission" date="2016-05" db="EMBL/GenBank/DDBJ databases">
        <title>Draft genome of Corynebacterium afermentans subsp. afermentans LCDC 88199T.</title>
        <authorList>
            <person name="Bernier A.-M."/>
            <person name="Bernard K."/>
        </authorList>
    </citation>
    <scope>NUCLEOTIDE SEQUENCE [LARGE SCALE GENOMIC DNA]</scope>
    <source>
        <strain evidence="3">NML130454</strain>
    </source>
</reference>
<dbReference type="Pfam" id="PF13460">
    <property type="entry name" value="NAD_binding_10"/>
    <property type="match status" value="1"/>
</dbReference>
<feature type="domain" description="NAD(P)-binding" evidence="1">
    <location>
        <begin position="7"/>
        <end position="125"/>
    </location>
</feature>
<dbReference type="PANTHER" id="PTHR14097">
    <property type="entry name" value="OXIDOREDUCTASE HTATIP2"/>
    <property type="match status" value="1"/>
</dbReference>
<proteinExistence type="predicted"/>
<dbReference type="STRING" id="1795832.A7Q00_06385"/>
<sequence>MQALIIGATGATGQALLPLLADTPQVAQIHSFGRRAPAFAHEKLHSHIIDFARSQTWAESVRGDTVFACLGTTLQDAGGKEAQWQVDYEANLAFARAAKQNGAQTLVLVSAFGADAHSRFFYPRMKGTLEAALTELGFPHLIIFRPPLLIRPGSTRVSERLFVHCANFITAAGLFKSQRPLHVAELAEAMCRTALNPPAERVRVYQPEDIRALLK</sequence>
<accession>A0A1B6VYL0</accession>
<dbReference type="EMBL" id="LXSQ01000016">
    <property type="protein sequence ID" value="OAM42887.1"/>
    <property type="molecule type" value="Genomic_DNA"/>
</dbReference>
<dbReference type="PANTHER" id="PTHR14097:SF7">
    <property type="entry name" value="OXIDOREDUCTASE HTATIP2"/>
    <property type="match status" value="1"/>
</dbReference>
<dbReference type="SUPFAM" id="SSF51735">
    <property type="entry name" value="NAD(P)-binding Rossmann-fold domains"/>
    <property type="match status" value="1"/>
</dbReference>
<dbReference type="InterPro" id="IPR016040">
    <property type="entry name" value="NAD(P)-bd_dom"/>
</dbReference>
<dbReference type="RefSeq" id="WP_064089766.1">
    <property type="nucleotide sequence ID" value="NZ_LXSQ01000016.1"/>
</dbReference>